<gene>
    <name evidence="8" type="primary">cyc1</name>
    <name evidence="8" type="ORF">Pla100_39320</name>
</gene>
<evidence type="ECO:0000256" key="3">
    <source>
        <dbReference type="ARBA" id="ARBA00022723"/>
    </source>
</evidence>
<dbReference type="Pfam" id="PF00034">
    <property type="entry name" value="Cytochrom_C"/>
    <property type="match status" value="2"/>
</dbReference>
<dbReference type="PANTHER" id="PTHR33751">
    <property type="entry name" value="CBB3-TYPE CYTOCHROME C OXIDASE SUBUNIT FIXP"/>
    <property type="match status" value="1"/>
</dbReference>
<name>A0A5C6A5H8_9BACT</name>
<evidence type="ECO:0000256" key="2">
    <source>
        <dbReference type="ARBA" id="ARBA00022617"/>
    </source>
</evidence>
<evidence type="ECO:0000256" key="1">
    <source>
        <dbReference type="ARBA" id="ARBA00022448"/>
    </source>
</evidence>
<dbReference type="PROSITE" id="PS51007">
    <property type="entry name" value="CYTC"/>
    <property type="match status" value="2"/>
</dbReference>
<reference evidence="8 9" key="1">
    <citation type="submission" date="2019-02" db="EMBL/GenBank/DDBJ databases">
        <title>Deep-cultivation of Planctomycetes and their phenomic and genomic characterization uncovers novel biology.</title>
        <authorList>
            <person name="Wiegand S."/>
            <person name="Jogler M."/>
            <person name="Boedeker C."/>
            <person name="Pinto D."/>
            <person name="Vollmers J."/>
            <person name="Rivas-Marin E."/>
            <person name="Kohn T."/>
            <person name="Peeters S.H."/>
            <person name="Heuer A."/>
            <person name="Rast P."/>
            <person name="Oberbeckmann S."/>
            <person name="Bunk B."/>
            <person name="Jeske O."/>
            <person name="Meyerdierks A."/>
            <person name="Storesund J.E."/>
            <person name="Kallscheuer N."/>
            <person name="Luecker S."/>
            <person name="Lage O.M."/>
            <person name="Pohl T."/>
            <person name="Merkel B.J."/>
            <person name="Hornburger P."/>
            <person name="Mueller R.-W."/>
            <person name="Bruemmer F."/>
            <person name="Labrenz M."/>
            <person name="Spormann A.M."/>
            <person name="Op Den Camp H."/>
            <person name="Overmann J."/>
            <person name="Amann R."/>
            <person name="Jetten M.S.M."/>
            <person name="Mascher T."/>
            <person name="Medema M.H."/>
            <person name="Devos D.P."/>
            <person name="Kaster A.-K."/>
            <person name="Ovreas L."/>
            <person name="Rohde M."/>
            <person name="Galperin M.Y."/>
            <person name="Jogler C."/>
        </authorList>
    </citation>
    <scope>NUCLEOTIDE SEQUENCE [LARGE SCALE GENOMIC DNA]</scope>
    <source>
        <strain evidence="8 9">Pla100</strain>
    </source>
</reference>
<keyword evidence="1" id="KW-0813">Transport</keyword>
<proteinExistence type="predicted"/>
<dbReference type="Pfam" id="PF13442">
    <property type="entry name" value="Cytochrome_CBB3"/>
    <property type="match status" value="1"/>
</dbReference>
<dbReference type="InterPro" id="IPR009056">
    <property type="entry name" value="Cyt_c-like_dom"/>
</dbReference>
<evidence type="ECO:0000256" key="6">
    <source>
        <dbReference type="PROSITE-ProRule" id="PRU00433"/>
    </source>
</evidence>
<dbReference type="InterPro" id="IPR036909">
    <property type="entry name" value="Cyt_c-like_dom_sf"/>
</dbReference>
<keyword evidence="4" id="KW-0249">Electron transport</keyword>
<dbReference type="GO" id="GO:0009055">
    <property type="term" value="F:electron transfer activity"/>
    <property type="evidence" value="ECO:0007669"/>
    <property type="project" value="InterPro"/>
</dbReference>
<feature type="domain" description="Cytochrome c" evidence="7">
    <location>
        <begin position="260"/>
        <end position="351"/>
    </location>
</feature>
<evidence type="ECO:0000313" key="8">
    <source>
        <dbReference type="EMBL" id="TWT94321.1"/>
    </source>
</evidence>
<dbReference type="RefSeq" id="WP_146579231.1">
    <property type="nucleotide sequence ID" value="NZ_SJPM01000008.1"/>
</dbReference>
<keyword evidence="9" id="KW-1185">Reference proteome</keyword>
<organism evidence="8 9">
    <name type="scientific">Neorhodopirellula pilleata</name>
    <dbReference type="NCBI Taxonomy" id="2714738"/>
    <lineage>
        <taxon>Bacteria</taxon>
        <taxon>Pseudomonadati</taxon>
        <taxon>Planctomycetota</taxon>
        <taxon>Planctomycetia</taxon>
        <taxon>Pirellulales</taxon>
        <taxon>Pirellulaceae</taxon>
        <taxon>Neorhodopirellula</taxon>
    </lineage>
</organism>
<dbReference type="PANTHER" id="PTHR33751:SF9">
    <property type="entry name" value="CYTOCHROME C4"/>
    <property type="match status" value="1"/>
</dbReference>
<protein>
    <submittedName>
        <fullName evidence="8">Cytochrome c-552</fullName>
    </submittedName>
</protein>
<dbReference type="AlphaFoldDB" id="A0A5C6A5H8"/>
<comment type="caution">
    <text evidence="8">The sequence shown here is derived from an EMBL/GenBank/DDBJ whole genome shotgun (WGS) entry which is preliminary data.</text>
</comment>
<dbReference type="SUPFAM" id="SSF46626">
    <property type="entry name" value="Cytochrome c"/>
    <property type="match status" value="3"/>
</dbReference>
<dbReference type="EMBL" id="SJPM01000008">
    <property type="protein sequence ID" value="TWT94321.1"/>
    <property type="molecule type" value="Genomic_DNA"/>
</dbReference>
<dbReference type="Proteomes" id="UP000316213">
    <property type="component" value="Unassembled WGS sequence"/>
</dbReference>
<dbReference type="GO" id="GO:0046872">
    <property type="term" value="F:metal ion binding"/>
    <property type="evidence" value="ECO:0007669"/>
    <property type="project" value="UniProtKB-KW"/>
</dbReference>
<dbReference type="InterPro" id="IPR050597">
    <property type="entry name" value="Cytochrome_c_Oxidase_Subunit"/>
</dbReference>
<evidence type="ECO:0000256" key="5">
    <source>
        <dbReference type="ARBA" id="ARBA00023004"/>
    </source>
</evidence>
<keyword evidence="5 6" id="KW-0408">Iron</keyword>
<evidence type="ECO:0000256" key="4">
    <source>
        <dbReference type="ARBA" id="ARBA00022982"/>
    </source>
</evidence>
<accession>A0A5C6A5H8</accession>
<dbReference type="GO" id="GO:0020037">
    <property type="term" value="F:heme binding"/>
    <property type="evidence" value="ECO:0007669"/>
    <property type="project" value="InterPro"/>
</dbReference>
<dbReference type="OrthoDB" id="9773456at2"/>
<keyword evidence="2 6" id="KW-0349">Heme</keyword>
<feature type="domain" description="Cytochrome c" evidence="7">
    <location>
        <begin position="68"/>
        <end position="247"/>
    </location>
</feature>
<evidence type="ECO:0000259" key="7">
    <source>
        <dbReference type="PROSITE" id="PS51007"/>
    </source>
</evidence>
<keyword evidence="3 6" id="KW-0479">Metal-binding</keyword>
<sequence length="352" mass="38698">MKITLKRFLLAVVTFAVIGLALLVSGVFPIKASSGHWPITAWFLDYASDRSVAFHSQGIDVPVLDDPELVVLGASIYQSNCQFCHGQPGQSQPPVARAMTPTPPQLSRSVAEIQDQELFYIIKHGIKFAGMPAWPTQPRDDGVWPVVAFVRAIPSMDNESYRSLVNPPADEQWTLVAEACSSCHGMNGEDSLAGYVPILAGQSEAHLRESLIAYRNGDRHSGIMMPIAHRLTDTEIVDLATYFAEKAPAIPDPSVTTDADLIADGQLLAEFGDRQRKIPSCVDCHGPDNPQRNDDYPRLAGQPAWYIERHLELFSKRNRGGSLNATLMHPIADKLKQEDRRALAAYYASIAP</sequence>
<dbReference type="Gene3D" id="1.10.760.10">
    <property type="entry name" value="Cytochrome c-like domain"/>
    <property type="match status" value="3"/>
</dbReference>
<evidence type="ECO:0000313" key="9">
    <source>
        <dbReference type="Proteomes" id="UP000316213"/>
    </source>
</evidence>